<comment type="caution">
    <text evidence="11">The sequence shown here is derived from an EMBL/GenBank/DDBJ whole genome shotgun (WGS) entry which is preliminary data.</text>
</comment>
<dbReference type="Gene3D" id="3.40.50.300">
    <property type="entry name" value="P-loop containing nucleotide triphosphate hydrolases"/>
    <property type="match status" value="1"/>
</dbReference>
<protein>
    <submittedName>
        <fullName evidence="11">ATP-binding cassette domain-containing protein</fullName>
    </submittedName>
</protein>
<comment type="subcellular location">
    <subcellularLocation>
        <location evidence="1">Cell membrane</location>
        <topology evidence="1">Peripheral membrane protein</topology>
    </subcellularLocation>
</comment>
<dbReference type="GO" id="GO:0005524">
    <property type="term" value="F:ATP binding"/>
    <property type="evidence" value="ECO:0007669"/>
    <property type="project" value="UniProtKB-KW"/>
</dbReference>
<evidence type="ECO:0000256" key="4">
    <source>
        <dbReference type="ARBA" id="ARBA00022475"/>
    </source>
</evidence>
<keyword evidence="4" id="KW-1003">Cell membrane</keyword>
<feature type="domain" description="ABC transporter" evidence="10">
    <location>
        <begin position="2"/>
        <end position="244"/>
    </location>
</feature>
<dbReference type="InterPro" id="IPR017871">
    <property type="entry name" value="ABC_transporter-like_CS"/>
</dbReference>
<dbReference type="AlphaFoldDB" id="A0A845F0Y3"/>
<organism evidence="11 12">
    <name type="scientific">Guptibacillus hwajinpoensis</name>
    <dbReference type="NCBI Taxonomy" id="208199"/>
    <lineage>
        <taxon>Bacteria</taxon>
        <taxon>Bacillati</taxon>
        <taxon>Bacillota</taxon>
        <taxon>Bacilli</taxon>
        <taxon>Bacillales</taxon>
        <taxon>Guptibacillaceae</taxon>
        <taxon>Guptibacillus</taxon>
    </lineage>
</organism>
<keyword evidence="5" id="KW-0997">Cell inner membrane</keyword>
<evidence type="ECO:0000256" key="7">
    <source>
        <dbReference type="ARBA" id="ARBA00022840"/>
    </source>
</evidence>
<evidence type="ECO:0000256" key="5">
    <source>
        <dbReference type="ARBA" id="ARBA00022519"/>
    </source>
</evidence>
<dbReference type="EMBL" id="WMEY01000004">
    <property type="protein sequence ID" value="MYL64404.1"/>
    <property type="molecule type" value="Genomic_DNA"/>
</dbReference>
<keyword evidence="8" id="KW-1278">Translocase</keyword>
<accession>A0A845F0Y3</accession>
<keyword evidence="6" id="KW-0547">Nucleotide-binding</keyword>
<dbReference type="PROSITE" id="PS50893">
    <property type="entry name" value="ABC_TRANSPORTER_2"/>
    <property type="match status" value="1"/>
</dbReference>
<evidence type="ECO:0000256" key="9">
    <source>
        <dbReference type="ARBA" id="ARBA00023136"/>
    </source>
</evidence>
<dbReference type="SUPFAM" id="SSF52540">
    <property type="entry name" value="P-loop containing nucleoside triphosphate hydrolases"/>
    <property type="match status" value="1"/>
</dbReference>
<evidence type="ECO:0000256" key="6">
    <source>
        <dbReference type="ARBA" id="ARBA00022741"/>
    </source>
</evidence>
<evidence type="ECO:0000256" key="8">
    <source>
        <dbReference type="ARBA" id="ARBA00022967"/>
    </source>
</evidence>
<dbReference type="Proteomes" id="UP000447833">
    <property type="component" value="Unassembled WGS sequence"/>
</dbReference>
<dbReference type="InterPro" id="IPR003593">
    <property type="entry name" value="AAA+_ATPase"/>
</dbReference>
<evidence type="ECO:0000256" key="3">
    <source>
        <dbReference type="ARBA" id="ARBA00022448"/>
    </source>
</evidence>
<keyword evidence="7 11" id="KW-0067">ATP-binding</keyword>
<reference evidence="11 12" key="1">
    <citation type="submission" date="2019-11" db="EMBL/GenBank/DDBJ databases">
        <title>Genome sequences of 17 halophilic strains isolated from different environments.</title>
        <authorList>
            <person name="Furrow R.E."/>
        </authorList>
    </citation>
    <scope>NUCLEOTIDE SEQUENCE [LARGE SCALE GENOMIC DNA]</scope>
    <source>
        <strain evidence="11 12">22506_14_FS</strain>
    </source>
</reference>
<dbReference type="InterPro" id="IPR013563">
    <property type="entry name" value="Oligopep_ABC_C"/>
</dbReference>
<dbReference type="InterPro" id="IPR003439">
    <property type="entry name" value="ABC_transporter-like_ATP-bd"/>
</dbReference>
<dbReference type="GO" id="GO:0005886">
    <property type="term" value="C:plasma membrane"/>
    <property type="evidence" value="ECO:0007669"/>
    <property type="project" value="UniProtKB-SubCell"/>
</dbReference>
<keyword evidence="3" id="KW-0813">Transport</keyword>
<dbReference type="Pfam" id="PF08352">
    <property type="entry name" value="oligo_HPY"/>
    <property type="match status" value="1"/>
</dbReference>
<evidence type="ECO:0000313" key="12">
    <source>
        <dbReference type="Proteomes" id="UP000447833"/>
    </source>
</evidence>
<dbReference type="SMART" id="SM00382">
    <property type="entry name" value="AAA"/>
    <property type="match status" value="1"/>
</dbReference>
<evidence type="ECO:0000256" key="2">
    <source>
        <dbReference type="ARBA" id="ARBA00005417"/>
    </source>
</evidence>
<comment type="similarity">
    <text evidence="2">Belongs to the ABC transporter superfamily.</text>
</comment>
<name>A0A845F0Y3_9BACL</name>
<evidence type="ECO:0000259" key="10">
    <source>
        <dbReference type="PROSITE" id="PS50893"/>
    </source>
</evidence>
<dbReference type="Pfam" id="PF00005">
    <property type="entry name" value="ABC_tran"/>
    <property type="match status" value="1"/>
</dbReference>
<evidence type="ECO:0000313" key="11">
    <source>
        <dbReference type="EMBL" id="MYL64404.1"/>
    </source>
</evidence>
<evidence type="ECO:0000256" key="1">
    <source>
        <dbReference type="ARBA" id="ARBA00004202"/>
    </source>
</evidence>
<dbReference type="CDD" id="cd03257">
    <property type="entry name" value="ABC_NikE_OppD_transporters"/>
    <property type="match status" value="1"/>
</dbReference>
<dbReference type="RefSeq" id="WP_160919859.1">
    <property type="nucleotide sequence ID" value="NZ_WMEY01000004.1"/>
</dbReference>
<keyword evidence="9" id="KW-0472">Membrane</keyword>
<dbReference type="PANTHER" id="PTHR43297">
    <property type="entry name" value="OLIGOPEPTIDE TRANSPORT ATP-BINDING PROTEIN APPD"/>
    <property type="match status" value="1"/>
</dbReference>
<dbReference type="PANTHER" id="PTHR43297:SF14">
    <property type="entry name" value="ATPASE AAA-TYPE CORE DOMAIN-CONTAINING PROTEIN"/>
    <property type="match status" value="1"/>
</dbReference>
<proteinExistence type="inferred from homology"/>
<dbReference type="InterPro" id="IPR027417">
    <property type="entry name" value="P-loop_NTPase"/>
</dbReference>
<dbReference type="GO" id="GO:0016887">
    <property type="term" value="F:ATP hydrolysis activity"/>
    <property type="evidence" value="ECO:0007669"/>
    <property type="project" value="InterPro"/>
</dbReference>
<dbReference type="PROSITE" id="PS00211">
    <property type="entry name" value="ABC_TRANSPORTER_1"/>
    <property type="match status" value="1"/>
</dbReference>
<gene>
    <name evidence="11" type="ORF">GLW07_13690</name>
</gene>
<dbReference type="InterPro" id="IPR050388">
    <property type="entry name" value="ABC_Ni/Peptide_Import"/>
</dbReference>
<dbReference type="GO" id="GO:0015833">
    <property type="term" value="P:peptide transport"/>
    <property type="evidence" value="ECO:0007669"/>
    <property type="project" value="InterPro"/>
</dbReference>
<sequence length="265" mass="29272">MLEIKNLTITSKTTTLVENLTITIDLGQWFALVGESGSGKSLTASAIGGLLPDHLEIKSGFIRVGNHEPLTMKKRELSRLLGNDIAYIFQDYNGAFTPFLTIGAQLEEVLKAHTKWPRAERRKAVQEGLRKVKLPEKVYQSYPLQLSGGQLQRAAIASAMLLNPSLLIADEPTTALDGLTAHHILHLIHELAAECAVLFITHDLRLVKKYATEIGVLKEGTLVETGPKEVLFTTPKHSYTNMLLRSIPDLKNAPERLIACEYDAL</sequence>